<dbReference type="EMBL" id="UFYD01000001">
    <property type="protein sequence ID" value="STD13778.1"/>
    <property type="molecule type" value="Genomic_DNA"/>
</dbReference>
<sequence length="145" mass="16399">MNIHTPHKTKLENSKIDVKIKLATLWASVTLCYLYGDYFELYVPGKVKGLINGHNLLNDPQKLFGASLLLAIPAVMVGLSVILKPRLNRLLNLIFGILFTLIMLLIAITSLDSWRAFYVFLALTESAITILIVLYAWKWPKQKLS</sequence>
<organism evidence="2 3">
    <name type="scientific">Elizabethkingia anophelis</name>
    <dbReference type="NCBI Taxonomy" id="1117645"/>
    <lineage>
        <taxon>Bacteria</taxon>
        <taxon>Pseudomonadati</taxon>
        <taxon>Bacteroidota</taxon>
        <taxon>Flavobacteriia</taxon>
        <taxon>Flavobacteriales</taxon>
        <taxon>Weeksellaceae</taxon>
        <taxon>Elizabethkingia</taxon>
    </lineage>
</organism>
<keyword evidence="1" id="KW-0472">Membrane</keyword>
<dbReference type="AlphaFoldDB" id="A0A7Z7PYV9"/>
<accession>A0A7Z7PYV9</accession>
<keyword evidence="1" id="KW-0812">Transmembrane</keyword>
<feature type="transmembrane region" description="Helical" evidence="1">
    <location>
        <begin position="90"/>
        <end position="111"/>
    </location>
</feature>
<proteinExistence type="predicted"/>
<evidence type="ECO:0000256" key="1">
    <source>
        <dbReference type="SAM" id="Phobius"/>
    </source>
</evidence>
<feature type="transmembrane region" description="Helical" evidence="1">
    <location>
        <begin position="63"/>
        <end position="83"/>
    </location>
</feature>
<evidence type="ECO:0000313" key="2">
    <source>
        <dbReference type="EMBL" id="STD13778.1"/>
    </source>
</evidence>
<feature type="transmembrane region" description="Helical" evidence="1">
    <location>
        <begin position="20"/>
        <end position="36"/>
    </location>
</feature>
<name>A0A7Z7PYV9_9FLAO</name>
<gene>
    <name evidence="2" type="ORF">NCTC10588_03837</name>
</gene>
<reference evidence="2 3" key="1">
    <citation type="submission" date="2018-06" db="EMBL/GenBank/DDBJ databases">
        <authorList>
            <consortium name="Pathogen Informatics"/>
            <person name="Doyle S."/>
        </authorList>
    </citation>
    <scope>NUCLEOTIDE SEQUENCE [LARGE SCALE GENOMIC DNA]</scope>
    <source>
        <strain evidence="2 3">NCTC10588</strain>
    </source>
</reference>
<feature type="transmembrane region" description="Helical" evidence="1">
    <location>
        <begin position="117"/>
        <end position="137"/>
    </location>
</feature>
<protein>
    <recommendedName>
        <fullName evidence="4">DUF4293 family protein</fullName>
    </recommendedName>
</protein>
<evidence type="ECO:0000313" key="3">
    <source>
        <dbReference type="Proteomes" id="UP000254876"/>
    </source>
</evidence>
<dbReference type="Pfam" id="PF19851">
    <property type="entry name" value="DUF6326"/>
    <property type="match status" value="1"/>
</dbReference>
<evidence type="ECO:0008006" key="4">
    <source>
        <dbReference type="Google" id="ProtNLM"/>
    </source>
</evidence>
<keyword evidence="1" id="KW-1133">Transmembrane helix</keyword>
<dbReference type="RefSeq" id="WP_058879053.1">
    <property type="nucleotide sequence ID" value="NZ_BQKS01000016.1"/>
</dbReference>
<dbReference type="InterPro" id="IPR046289">
    <property type="entry name" value="DUF6326"/>
</dbReference>
<dbReference type="Proteomes" id="UP000254876">
    <property type="component" value="Unassembled WGS sequence"/>
</dbReference>
<comment type="caution">
    <text evidence="2">The sequence shown here is derived from an EMBL/GenBank/DDBJ whole genome shotgun (WGS) entry which is preliminary data.</text>
</comment>